<keyword evidence="1" id="KW-0812">Transmembrane</keyword>
<proteinExistence type="predicted"/>
<evidence type="ECO:0000259" key="2">
    <source>
        <dbReference type="Pfam" id="PF09323"/>
    </source>
</evidence>
<dbReference type="EMBL" id="BAABAE010000004">
    <property type="protein sequence ID" value="GAA3749256.1"/>
    <property type="molecule type" value="Genomic_DNA"/>
</dbReference>
<feature type="transmembrane region" description="Helical" evidence="1">
    <location>
        <begin position="44"/>
        <end position="64"/>
    </location>
</feature>
<reference evidence="5" key="1">
    <citation type="journal article" date="2019" name="Int. J. Syst. Evol. Microbiol.">
        <title>The Global Catalogue of Microorganisms (GCM) 10K type strain sequencing project: providing services to taxonomists for standard genome sequencing and annotation.</title>
        <authorList>
            <consortium name="The Broad Institute Genomics Platform"/>
            <consortium name="The Broad Institute Genome Sequencing Center for Infectious Disease"/>
            <person name="Wu L."/>
            <person name="Ma J."/>
        </authorList>
    </citation>
    <scope>NUCLEOTIDE SEQUENCE [LARGE SCALE GENOMIC DNA]</scope>
    <source>
        <strain evidence="5">JCM 16949</strain>
    </source>
</reference>
<evidence type="ECO:0000256" key="1">
    <source>
        <dbReference type="SAM" id="Phobius"/>
    </source>
</evidence>
<feature type="transmembrane region" description="Helical" evidence="1">
    <location>
        <begin position="12"/>
        <end position="32"/>
    </location>
</feature>
<dbReference type="Proteomes" id="UP001501004">
    <property type="component" value="Unassembled WGS sequence"/>
</dbReference>
<evidence type="ECO:0000259" key="3">
    <source>
        <dbReference type="Pfam" id="PF21537"/>
    </source>
</evidence>
<dbReference type="PANTHER" id="PTHR40047">
    <property type="entry name" value="UPF0703 PROTEIN YCGQ"/>
    <property type="match status" value="1"/>
</dbReference>
<organism evidence="4 5">
    <name type="scientific">Leifsonella bigeumensis</name>
    <dbReference type="NCBI Taxonomy" id="433643"/>
    <lineage>
        <taxon>Bacteria</taxon>
        <taxon>Bacillati</taxon>
        <taxon>Actinomycetota</taxon>
        <taxon>Actinomycetes</taxon>
        <taxon>Micrococcales</taxon>
        <taxon>Microbacteriaceae</taxon>
        <taxon>Leifsonella</taxon>
    </lineage>
</organism>
<dbReference type="InterPro" id="IPR048493">
    <property type="entry name" value="DUF1980_N"/>
</dbReference>
<name>A0ABP7FX32_9MICO</name>
<keyword evidence="1" id="KW-1133">Transmembrane helix</keyword>
<dbReference type="Pfam" id="PF21537">
    <property type="entry name" value="DUF1980_C"/>
    <property type="match status" value="1"/>
</dbReference>
<protein>
    <recommendedName>
        <fullName evidence="6">TIGR03943 family protein</fullName>
    </recommendedName>
</protein>
<feature type="transmembrane region" description="Helical" evidence="1">
    <location>
        <begin position="90"/>
        <end position="109"/>
    </location>
</feature>
<gene>
    <name evidence="4" type="ORF">GCM10022239_25730</name>
</gene>
<feature type="domain" description="DUF1980" evidence="3">
    <location>
        <begin position="162"/>
        <end position="261"/>
    </location>
</feature>
<evidence type="ECO:0008006" key="6">
    <source>
        <dbReference type="Google" id="ProtNLM"/>
    </source>
</evidence>
<keyword evidence="1" id="KW-0472">Membrane</keyword>
<dbReference type="Pfam" id="PF09323">
    <property type="entry name" value="DUF1980"/>
    <property type="match status" value="1"/>
</dbReference>
<feature type="domain" description="DUF1980" evidence="2">
    <location>
        <begin position="28"/>
        <end position="124"/>
    </location>
</feature>
<accession>A0ABP7FX32</accession>
<dbReference type="InterPro" id="IPR052955">
    <property type="entry name" value="UPF0703_membrane_permease"/>
</dbReference>
<dbReference type="RefSeq" id="WP_344757444.1">
    <property type="nucleotide sequence ID" value="NZ_BAABAE010000004.1"/>
</dbReference>
<dbReference type="PANTHER" id="PTHR40047:SF1">
    <property type="entry name" value="UPF0703 PROTEIN YCGQ"/>
    <property type="match status" value="1"/>
</dbReference>
<dbReference type="NCBIfam" id="TIGR03943">
    <property type="entry name" value="TIGR03943 family putative permease subunit"/>
    <property type="match status" value="1"/>
</dbReference>
<dbReference type="InterPro" id="IPR048447">
    <property type="entry name" value="DUF1980_C"/>
</dbReference>
<comment type="caution">
    <text evidence="4">The sequence shown here is derived from an EMBL/GenBank/DDBJ whole genome shotgun (WGS) entry which is preliminary data.</text>
</comment>
<sequence length="261" mass="28579">MSPRHRTRRDWRRWNGIALTAATIVATVWLATTNQLLLYIHPRYIVFTVIMAAFGLVFLVASFVPRSRHGHDHDHETQDEASASSGLRRWITASATIVTAAIALALVIVPPATLTSATADQREINSTNVLDTPQSADAVAPAGASERFTVRDWASLLRQTSDPVFYSGKPADVVGFVTPDPDDPENVFYVSRFIITCCAVDAQPIGVPVYLPDWTSSFHKDDWVQVTGGFETNPSAASAQPIALVPTSTKTVQQPDEPYLY</sequence>
<evidence type="ECO:0000313" key="5">
    <source>
        <dbReference type="Proteomes" id="UP001501004"/>
    </source>
</evidence>
<keyword evidence="5" id="KW-1185">Reference proteome</keyword>
<dbReference type="InterPro" id="IPR015402">
    <property type="entry name" value="DUF1980"/>
</dbReference>
<evidence type="ECO:0000313" key="4">
    <source>
        <dbReference type="EMBL" id="GAA3749256.1"/>
    </source>
</evidence>